<keyword evidence="1" id="KW-1133">Transmembrane helix</keyword>
<evidence type="ECO:0000256" key="1">
    <source>
        <dbReference type="SAM" id="Phobius"/>
    </source>
</evidence>
<dbReference type="EMBL" id="QKOE01000010">
    <property type="protein sequence ID" value="PZA15870.1"/>
    <property type="molecule type" value="Genomic_DNA"/>
</dbReference>
<protein>
    <recommendedName>
        <fullName evidence="4">DUF2149 domain-containing protein</fullName>
    </recommendedName>
</protein>
<name>A0A323UW17_9RHOO</name>
<keyword evidence="3" id="KW-1185">Reference proteome</keyword>
<dbReference type="RefSeq" id="WP_110525715.1">
    <property type="nucleotide sequence ID" value="NZ_QKOE01000010.1"/>
</dbReference>
<dbReference type="InterPro" id="IPR018676">
    <property type="entry name" value="DUF2149"/>
</dbReference>
<evidence type="ECO:0000313" key="2">
    <source>
        <dbReference type="EMBL" id="PZA15870.1"/>
    </source>
</evidence>
<organism evidence="2 3">
    <name type="scientific">Parazoarcus communis SWub3 = DSM 12120</name>
    <dbReference type="NCBI Taxonomy" id="1121029"/>
    <lineage>
        <taxon>Bacteria</taxon>
        <taxon>Pseudomonadati</taxon>
        <taxon>Pseudomonadota</taxon>
        <taxon>Betaproteobacteria</taxon>
        <taxon>Rhodocyclales</taxon>
        <taxon>Zoogloeaceae</taxon>
        <taxon>Parazoarcus</taxon>
    </lineage>
</organism>
<evidence type="ECO:0000313" key="3">
    <source>
        <dbReference type="Proteomes" id="UP000248259"/>
    </source>
</evidence>
<accession>A0A323UW17</accession>
<dbReference type="Pfam" id="PF09919">
    <property type="entry name" value="DUF2149"/>
    <property type="match status" value="1"/>
</dbReference>
<comment type="caution">
    <text evidence="2">The sequence shown here is derived from an EMBL/GenBank/DDBJ whole genome shotgun (WGS) entry which is preliminary data.</text>
</comment>
<keyword evidence="1" id="KW-0472">Membrane</keyword>
<sequence length="116" mass="12343">MSFKHFKIIDEDDDDPMLSAVNLVDVFLVLVVALLAAVASSSQSASPINNTLFKAGEPDMEIVATEQGREIRYRGTGGVSEGEGVRAGVAYRLRDGSIIYVPEGEAVPTDSGQGKQ</sequence>
<keyword evidence="1" id="KW-0812">Transmembrane</keyword>
<evidence type="ECO:0008006" key="4">
    <source>
        <dbReference type="Google" id="ProtNLM"/>
    </source>
</evidence>
<reference evidence="2 3" key="1">
    <citation type="submission" date="2018-06" db="EMBL/GenBank/DDBJ databases">
        <title>Azoarcus communis strain SWub3 genome.</title>
        <authorList>
            <person name="Zorraquino Salvo V."/>
            <person name="Toubiana D."/>
            <person name="Blumwald E."/>
        </authorList>
    </citation>
    <scope>NUCLEOTIDE SEQUENCE [LARGE SCALE GENOMIC DNA]</scope>
    <source>
        <strain evidence="2 3">SWub3</strain>
    </source>
</reference>
<proteinExistence type="predicted"/>
<feature type="transmembrane region" description="Helical" evidence="1">
    <location>
        <begin position="20"/>
        <end position="39"/>
    </location>
</feature>
<gene>
    <name evidence="2" type="ORF">DNK49_14110</name>
</gene>
<dbReference type="AlphaFoldDB" id="A0A323UW17"/>
<dbReference type="OrthoDB" id="199365at2"/>
<dbReference type="Proteomes" id="UP000248259">
    <property type="component" value="Unassembled WGS sequence"/>
</dbReference>